<dbReference type="Proteomes" id="UP000295701">
    <property type="component" value="Unassembled WGS sequence"/>
</dbReference>
<evidence type="ECO:0000313" key="3">
    <source>
        <dbReference type="Proteomes" id="UP000295701"/>
    </source>
</evidence>
<dbReference type="EMBL" id="SNAA01000001">
    <property type="protein sequence ID" value="TDL84175.1"/>
    <property type="molecule type" value="Genomic_DNA"/>
</dbReference>
<keyword evidence="2" id="KW-0012">Acyltransferase</keyword>
<sequence>MIVIAGALGGAVFGWRNAARQGGTRADKLQYAVATAIAGSLLGFVLTLIVDRLL</sequence>
<keyword evidence="2" id="KW-0808">Transferase</keyword>
<keyword evidence="1" id="KW-0472">Membrane</keyword>
<keyword evidence="2" id="KW-0449">Lipoprotein</keyword>
<feature type="transmembrane region" description="Helical" evidence="1">
    <location>
        <begin position="28"/>
        <end position="50"/>
    </location>
</feature>
<dbReference type="RefSeq" id="WP_133395274.1">
    <property type="nucleotide sequence ID" value="NZ_SNAA01000001.1"/>
</dbReference>
<dbReference type="AlphaFoldDB" id="A0A4R6AL74"/>
<protein>
    <submittedName>
        <fullName evidence="2">Apolipoprotein acyltransferase</fullName>
    </submittedName>
</protein>
<organism evidence="2 3">
    <name type="scientific">Palleronia sediminis</name>
    <dbReference type="NCBI Taxonomy" id="2547833"/>
    <lineage>
        <taxon>Bacteria</taxon>
        <taxon>Pseudomonadati</taxon>
        <taxon>Pseudomonadota</taxon>
        <taxon>Alphaproteobacteria</taxon>
        <taxon>Rhodobacterales</taxon>
        <taxon>Roseobacteraceae</taxon>
        <taxon>Palleronia</taxon>
    </lineage>
</organism>
<comment type="caution">
    <text evidence="2">The sequence shown here is derived from an EMBL/GenBank/DDBJ whole genome shotgun (WGS) entry which is preliminary data.</text>
</comment>
<keyword evidence="1" id="KW-1133">Transmembrane helix</keyword>
<keyword evidence="1" id="KW-0812">Transmembrane</keyword>
<reference evidence="2 3" key="1">
    <citation type="submission" date="2019-03" db="EMBL/GenBank/DDBJ databases">
        <title>Primorskyibacter sp. SS33 isolated from sediments.</title>
        <authorList>
            <person name="Xunke S."/>
        </authorList>
    </citation>
    <scope>NUCLEOTIDE SEQUENCE [LARGE SCALE GENOMIC DNA]</scope>
    <source>
        <strain evidence="2 3">SS33</strain>
    </source>
</reference>
<evidence type="ECO:0000313" key="2">
    <source>
        <dbReference type="EMBL" id="TDL84175.1"/>
    </source>
</evidence>
<gene>
    <name evidence="2" type="ORF">E2L08_01520</name>
</gene>
<keyword evidence="3" id="KW-1185">Reference proteome</keyword>
<dbReference type="GO" id="GO:0016746">
    <property type="term" value="F:acyltransferase activity"/>
    <property type="evidence" value="ECO:0007669"/>
    <property type="project" value="UniProtKB-KW"/>
</dbReference>
<evidence type="ECO:0000256" key="1">
    <source>
        <dbReference type="SAM" id="Phobius"/>
    </source>
</evidence>
<name>A0A4R6AL74_9RHOB</name>
<accession>A0A4R6AL74</accession>
<dbReference type="OrthoDB" id="7876494at2"/>
<proteinExistence type="predicted"/>